<evidence type="ECO:0000256" key="14">
    <source>
        <dbReference type="ARBA" id="ARBA00022840"/>
    </source>
</evidence>
<comment type="subunit">
    <text evidence="22">Interacts with CLK1 C-terminus. Associates with the U5 snRNP and NCOR1 deacetylase complexes. Identified in the spliceosome C complex.</text>
</comment>
<keyword evidence="17" id="KW-0508">mRNA splicing</keyword>
<dbReference type="InterPro" id="IPR050494">
    <property type="entry name" value="Ser_Thr_dual-spec_kinase"/>
</dbReference>
<evidence type="ECO:0000256" key="8">
    <source>
        <dbReference type="ARBA" id="ARBA00022664"/>
    </source>
</evidence>
<evidence type="ECO:0000256" key="7">
    <source>
        <dbReference type="ARBA" id="ARBA00022553"/>
    </source>
</evidence>
<feature type="region of interest" description="Disordered" evidence="25">
    <location>
        <begin position="1"/>
        <end position="136"/>
    </location>
</feature>
<dbReference type="PANTHER" id="PTHR24058">
    <property type="entry name" value="DUAL SPECIFICITY PROTEIN KINASE"/>
    <property type="match status" value="1"/>
</dbReference>
<keyword evidence="6" id="KW-0723">Serine/threonine-protein kinase</keyword>
<keyword evidence="9" id="KW-0808">Transferase</keyword>
<gene>
    <name evidence="28" type="primary">LOC110982167</name>
</gene>
<keyword evidence="12 28" id="KW-0418">Kinase</keyword>
<evidence type="ECO:0000256" key="2">
    <source>
        <dbReference type="ARBA" id="ARBA00004629"/>
    </source>
</evidence>
<protein>
    <recommendedName>
        <fullName evidence="20">Serine/threonine-protein kinase PRP4 homolog</fullName>
        <ecNumber evidence="3">2.7.11.1</ecNumber>
    </recommendedName>
    <alternativeName>
        <fullName evidence="21">PRP4 pre-mRNA-processing factor 4 homolog</fullName>
    </alternativeName>
</protein>
<feature type="compositionally biased region" description="Basic residues" evidence="25">
    <location>
        <begin position="52"/>
        <end position="76"/>
    </location>
</feature>
<comment type="catalytic activity">
    <reaction evidence="23">
        <text>L-threonyl-[protein] + ATP = O-phospho-L-threonyl-[protein] + ADP + H(+)</text>
        <dbReference type="Rhea" id="RHEA:46608"/>
        <dbReference type="Rhea" id="RHEA-COMP:11060"/>
        <dbReference type="Rhea" id="RHEA-COMP:11605"/>
        <dbReference type="ChEBI" id="CHEBI:15378"/>
        <dbReference type="ChEBI" id="CHEBI:30013"/>
        <dbReference type="ChEBI" id="CHEBI:30616"/>
        <dbReference type="ChEBI" id="CHEBI:61977"/>
        <dbReference type="ChEBI" id="CHEBI:456216"/>
        <dbReference type="EC" id="2.7.11.1"/>
    </reaction>
    <physiologicalReaction direction="left-to-right" evidence="23">
        <dbReference type="Rhea" id="RHEA:46609"/>
    </physiologicalReaction>
</comment>
<feature type="compositionally biased region" description="Low complexity" evidence="25">
    <location>
        <begin position="574"/>
        <end position="584"/>
    </location>
</feature>
<feature type="compositionally biased region" description="Basic residues" evidence="25">
    <location>
        <begin position="376"/>
        <end position="390"/>
    </location>
</feature>
<keyword evidence="14" id="KW-0067">ATP-binding</keyword>
<dbReference type="FunFam" id="3.30.200.20:FF:000123">
    <property type="entry name" value="serine/threonine-protein kinase PRP4 homolog"/>
    <property type="match status" value="1"/>
</dbReference>
<evidence type="ECO:0000256" key="15">
    <source>
        <dbReference type="ARBA" id="ARBA00022843"/>
    </source>
</evidence>
<feature type="domain" description="Protein kinase" evidence="26">
    <location>
        <begin position="736"/>
        <end position="1048"/>
    </location>
</feature>
<accession>A0A8B7YXW6</accession>
<organism evidence="27 28">
    <name type="scientific">Acanthaster planci</name>
    <name type="common">Crown-of-thorns starfish</name>
    <dbReference type="NCBI Taxonomy" id="133434"/>
    <lineage>
        <taxon>Eukaryota</taxon>
        <taxon>Metazoa</taxon>
        <taxon>Echinodermata</taxon>
        <taxon>Eleutherozoa</taxon>
        <taxon>Asterozoa</taxon>
        <taxon>Asteroidea</taxon>
        <taxon>Valvatacea</taxon>
        <taxon>Valvatida</taxon>
        <taxon>Acanthasteridae</taxon>
        <taxon>Acanthaster</taxon>
    </lineage>
</organism>
<name>A0A8B7YXW6_ACAPL</name>
<feature type="compositionally biased region" description="Basic residues" evidence="25">
    <location>
        <begin position="325"/>
        <end position="359"/>
    </location>
</feature>
<dbReference type="PROSITE" id="PS50011">
    <property type="entry name" value="PROTEIN_KINASE_DOM"/>
    <property type="match status" value="1"/>
</dbReference>
<dbReference type="InterPro" id="IPR000719">
    <property type="entry name" value="Prot_kinase_dom"/>
</dbReference>
<evidence type="ECO:0000256" key="18">
    <source>
        <dbReference type="ARBA" id="ARBA00023242"/>
    </source>
</evidence>
<evidence type="ECO:0000256" key="5">
    <source>
        <dbReference type="ARBA" id="ARBA00022499"/>
    </source>
</evidence>
<evidence type="ECO:0000313" key="28">
    <source>
        <dbReference type="RefSeq" id="XP_022096106.1"/>
    </source>
</evidence>
<keyword evidence="4" id="KW-0158">Chromosome</keyword>
<feature type="region of interest" description="Disordered" evidence="25">
    <location>
        <begin position="179"/>
        <end position="625"/>
    </location>
</feature>
<keyword evidence="7" id="KW-0597">Phosphoprotein</keyword>
<feature type="compositionally biased region" description="Basic and acidic residues" evidence="25">
    <location>
        <begin position="32"/>
        <end position="41"/>
    </location>
</feature>
<evidence type="ECO:0000256" key="13">
    <source>
        <dbReference type="ARBA" id="ARBA00022838"/>
    </source>
</evidence>
<feature type="compositionally biased region" description="Polar residues" evidence="25">
    <location>
        <begin position="555"/>
        <end position="565"/>
    </location>
</feature>
<dbReference type="PROSITE" id="PS00108">
    <property type="entry name" value="PROTEIN_KINASE_ST"/>
    <property type="match status" value="1"/>
</dbReference>
<dbReference type="SMART" id="SM00220">
    <property type="entry name" value="S_TKc"/>
    <property type="match status" value="1"/>
</dbReference>
<dbReference type="InterPro" id="IPR044092">
    <property type="entry name" value="STKc_PRP4"/>
</dbReference>
<dbReference type="KEGG" id="aplc:110982167"/>
<evidence type="ECO:0000256" key="10">
    <source>
        <dbReference type="ARBA" id="ARBA00022728"/>
    </source>
</evidence>
<dbReference type="GeneID" id="110982167"/>
<dbReference type="AlphaFoldDB" id="A0A8B7YXW6"/>
<keyword evidence="10" id="KW-0747">Spliceosome</keyword>
<evidence type="ECO:0000256" key="6">
    <source>
        <dbReference type="ARBA" id="ARBA00022527"/>
    </source>
</evidence>
<dbReference type="GO" id="GO:0004674">
    <property type="term" value="F:protein serine/threonine kinase activity"/>
    <property type="evidence" value="ECO:0007669"/>
    <property type="project" value="UniProtKB-KW"/>
</dbReference>
<dbReference type="GO" id="GO:0000776">
    <property type="term" value="C:kinetochore"/>
    <property type="evidence" value="ECO:0007669"/>
    <property type="project" value="UniProtKB-KW"/>
</dbReference>
<keyword evidence="5" id="KW-1017">Isopeptide bond</keyword>
<dbReference type="InterPro" id="IPR008271">
    <property type="entry name" value="Ser/Thr_kinase_AS"/>
</dbReference>
<keyword evidence="18" id="KW-0539">Nucleus</keyword>
<feature type="compositionally biased region" description="Acidic residues" evidence="25">
    <location>
        <begin position="503"/>
        <end position="521"/>
    </location>
</feature>
<keyword evidence="15" id="KW-0832">Ubl conjugation</keyword>
<dbReference type="EC" id="2.7.11.1" evidence="3"/>
<dbReference type="CDD" id="cd14135">
    <property type="entry name" value="STKc_PRP4"/>
    <property type="match status" value="1"/>
</dbReference>
<evidence type="ECO:0000256" key="19">
    <source>
        <dbReference type="ARBA" id="ARBA00023596"/>
    </source>
</evidence>
<dbReference type="Pfam" id="PF00069">
    <property type="entry name" value="Pkinase"/>
    <property type="match status" value="1"/>
</dbReference>
<evidence type="ECO:0000256" key="1">
    <source>
        <dbReference type="ARBA" id="ARBA00004123"/>
    </source>
</evidence>
<dbReference type="PANTHER" id="PTHR24058:SF103">
    <property type="entry name" value="SERINE_THREONINE-PROTEIN KINASE PRP4 HOMOLOG"/>
    <property type="match status" value="1"/>
</dbReference>
<keyword evidence="11" id="KW-0547">Nucleotide-binding</keyword>
<feature type="compositionally biased region" description="Acidic residues" evidence="25">
    <location>
        <begin position="585"/>
        <end position="602"/>
    </location>
</feature>
<evidence type="ECO:0000259" key="26">
    <source>
        <dbReference type="PROSITE" id="PS50011"/>
    </source>
</evidence>
<evidence type="ECO:0000256" key="23">
    <source>
        <dbReference type="ARBA" id="ARBA00048659"/>
    </source>
</evidence>
<dbReference type="GO" id="GO:0005524">
    <property type="term" value="F:ATP binding"/>
    <property type="evidence" value="ECO:0007669"/>
    <property type="project" value="UniProtKB-KW"/>
</dbReference>
<comment type="similarity">
    <text evidence="19">Belongs to the protein kinase superfamily. CMGC Ser/Thr protein kinase family.</text>
</comment>
<evidence type="ECO:0000256" key="12">
    <source>
        <dbReference type="ARBA" id="ARBA00022777"/>
    </source>
</evidence>
<comment type="catalytic activity">
    <reaction evidence="24">
        <text>L-seryl-[protein] + ATP = O-phospho-L-seryl-[protein] + ADP + H(+)</text>
        <dbReference type="Rhea" id="RHEA:17989"/>
        <dbReference type="Rhea" id="RHEA-COMP:9863"/>
        <dbReference type="Rhea" id="RHEA-COMP:11604"/>
        <dbReference type="ChEBI" id="CHEBI:15378"/>
        <dbReference type="ChEBI" id="CHEBI:29999"/>
        <dbReference type="ChEBI" id="CHEBI:30616"/>
        <dbReference type="ChEBI" id="CHEBI:83421"/>
        <dbReference type="ChEBI" id="CHEBI:456216"/>
        <dbReference type="EC" id="2.7.11.1"/>
    </reaction>
    <physiologicalReaction direction="left-to-right" evidence="24">
        <dbReference type="Rhea" id="RHEA:17990"/>
    </physiologicalReaction>
</comment>
<dbReference type="Proteomes" id="UP000694845">
    <property type="component" value="Unplaced"/>
</dbReference>
<evidence type="ECO:0000256" key="16">
    <source>
        <dbReference type="ARBA" id="ARBA00022990"/>
    </source>
</evidence>
<evidence type="ECO:0000313" key="27">
    <source>
        <dbReference type="Proteomes" id="UP000694845"/>
    </source>
</evidence>
<evidence type="ECO:0000256" key="3">
    <source>
        <dbReference type="ARBA" id="ARBA00012513"/>
    </source>
</evidence>
<feature type="compositionally biased region" description="Basic residues" evidence="25">
    <location>
        <begin position="217"/>
        <end position="227"/>
    </location>
</feature>
<evidence type="ECO:0000256" key="11">
    <source>
        <dbReference type="ARBA" id="ARBA00022741"/>
    </source>
</evidence>
<dbReference type="CTD" id="19134"/>
<dbReference type="GO" id="GO:0005681">
    <property type="term" value="C:spliceosomal complex"/>
    <property type="evidence" value="ECO:0007669"/>
    <property type="project" value="UniProtKB-KW"/>
</dbReference>
<dbReference type="RefSeq" id="XP_022096106.1">
    <property type="nucleotide sequence ID" value="XM_022240414.1"/>
</dbReference>
<reference evidence="28" key="1">
    <citation type="submission" date="2025-08" db="UniProtKB">
        <authorList>
            <consortium name="RefSeq"/>
        </authorList>
    </citation>
    <scope>IDENTIFICATION</scope>
</reference>
<feature type="compositionally biased region" description="Basic residues" evidence="25">
    <location>
        <begin position="84"/>
        <end position="96"/>
    </location>
</feature>
<feature type="compositionally biased region" description="Basic residues" evidence="25">
    <location>
        <begin position="295"/>
        <end position="306"/>
    </location>
</feature>
<evidence type="ECO:0000256" key="25">
    <source>
        <dbReference type="SAM" id="MobiDB-lite"/>
    </source>
</evidence>
<dbReference type="FunFam" id="1.10.510.10:FF:000078">
    <property type="entry name" value="Serine/threonine-protein kinase PRP4 homolog"/>
    <property type="match status" value="1"/>
</dbReference>
<evidence type="ECO:0000256" key="9">
    <source>
        <dbReference type="ARBA" id="ARBA00022679"/>
    </source>
</evidence>
<evidence type="ECO:0000256" key="17">
    <source>
        <dbReference type="ARBA" id="ARBA00023187"/>
    </source>
</evidence>
<dbReference type="Gene3D" id="3.30.200.20">
    <property type="entry name" value="Phosphorylase Kinase, domain 1"/>
    <property type="match status" value="1"/>
</dbReference>
<evidence type="ECO:0000256" key="21">
    <source>
        <dbReference type="ARBA" id="ARBA00031858"/>
    </source>
</evidence>
<dbReference type="GO" id="GO:0045292">
    <property type="term" value="P:mRNA cis splicing, via spliceosome"/>
    <property type="evidence" value="ECO:0007669"/>
    <property type="project" value="InterPro"/>
</dbReference>
<feature type="compositionally biased region" description="Basic and acidic residues" evidence="25">
    <location>
        <begin position="276"/>
        <end position="289"/>
    </location>
</feature>
<keyword evidence="8" id="KW-0507">mRNA processing</keyword>
<keyword evidence="16" id="KW-0007">Acetylation</keyword>
<sequence>MEKGMILEEQFLVDNDENASSSSVSESESDGEEKSKGKESIEPSADELNAREHRHRSKKRHKHHRHHHRKKHRKHSSERDDHRHSRRHKHKHKKSSRSSSKSSSRPDGRRRAHKREGVVPYTAEEEGEEEEDGEDTAALADLEKQKELLQAELLNDLGLNNEEELKQASGMAIIAKGYVSSDEEGQVSEGDTRATENSKQQEDSDDDVVIVQEIRGSTRRHSKRGARSKSPEVDRKRNSTDRSKDSRRRRSISRDRSLKKSHSRSSPSTSPRRQRDKTDTSSDRVKRSEQSSSRRISKRSRSRSRDRKQLASPIEVDKPSSKRSQSPRRSKSPKRRRSRSPRTSPRQKSRSRSPRRKPKLVISLESLRQQSPRRSPSPRRSSRGRSKSPSRVRPFGRSSTDRNHSPPARRRSRTPQRLRSPIRIRSPTREELAERRRRRSRSPDLRRRDRDRDRESRRDRDRGRDRDRDRDRRRDRRRGRGNRTPDDKFKGSLSEGLTMKDDSSDEELQDVDLQDEEDEETIIERRRKQRQELLKKLRAPVAPTATELGVPTPDESITSSGMNTPSSQKETEESSSSSSSSSDNDSSDDDDSDSEEEEDQEAADQGGAEGKIIDGMQTLPDPEGVLRDIPVPVGGAERVSESKLSETVQRQDKASVVKVNMEEKEHSSATKTETKAQAKNGMDMFSEKDMFGDNYDSPTVEKLGHTGHENPSLTDNWDDAEGYYRVRIGEQLDKRYNVYGYTGQGVFSNVIRARDSARTQQDVAIKIIRNNELMHKTGLKELEYLKRLNDTDREDKFHCVRLFRHFFHRNHLCLVFEPLSMNLREVLRRYGKDHGLNIKAVHSYTCQLFMALKLLKRCSILHADIKPDNILVNESKAILKLCDFGSACHVGEADITPYLVSRFYRAPEIIIGMTYDYAIDLWSTACTIFELYTDKILFPGKSNNQMLKLMMDLKGRMPNKMIKKGMLKDGHFDGSFNFKYIEVDKVTEREKVTTYSAINPGRDLMGDLVGVGRPDRKLTQLKDLLEKCLTLDPSKRIQIKEALHHPFIQEKI</sequence>
<feature type="compositionally biased region" description="Acidic residues" evidence="25">
    <location>
        <begin position="123"/>
        <end position="135"/>
    </location>
</feature>
<dbReference type="SUPFAM" id="SSF56112">
    <property type="entry name" value="Protein kinase-like (PK-like)"/>
    <property type="match status" value="1"/>
</dbReference>
<feature type="compositionally biased region" description="Basic residues" evidence="25">
    <location>
        <begin position="407"/>
        <end position="422"/>
    </location>
</feature>
<evidence type="ECO:0000256" key="20">
    <source>
        <dbReference type="ARBA" id="ARBA00023637"/>
    </source>
</evidence>
<feature type="compositionally biased region" description="Basic and acidic residues" evidence="25">
    <location>
        <begin position="229"/>
        <end position="244"/>
    </location>
</feature>
<comment type="subcellular location">
    <subcellularLocation>
        <location evidence="2">Chromosome</location>
        <location evidence="2">Centromere</location>
        <location evidence="2">Kinetochore</location>
    </subcellularLocation>
    <subcellularLocation>
        <location evidence="1">Nucleus</location>
    </subcellularLocation>
</comment>
<evidence type="ECO:0000256" key="24">
    <source>
        <dbReference type="ARBA" id="ARBA00048977"/>
    </source>
</evidence>
<proteinExistence type="inferred from homology"/>
<feature type="compositionally biased region" description="Basic and acidic residues" evidence="25">
    <location>
        <begin position="441"/>
        <end position="472"/>
    </location>
</feature>
<feature type="compositionally biased region" description="Basic and acidic residues" evidence="25">
    <location>
        <begin position="190"/>
        <end position="202"/>
    </location>
</feature>
<dbReference type="InterPro" id="IPR011009">
    <property type="entry name" value="Kinase-like_dom_sf"/>
</dbReference>
<dbReference type="Gene3D" id="1.10.510.10">
    <property type="entry name" value="Transferase(Phosphotransferase) domain 1"/>
    <property type="match status" value="1"/>
</dbReference>
<evidence type="ECO:0000256" key="4">
    <source>
        <dbReference type="ARBA" id="ARBA00022454"/>
    </source>
</evidence>
<dbReference type="OMA" id="MNRGDNA"/>
<evidence type="ECO:0000256" key="22">
    <source>
        <dbReference type="ARBA" id="ARBA00046964"/>
    </source>
</evidence>
<keyword evidence="27" id="KW-1185">Reference proteome</keyword>
<keyword evidence="13" id="KW-0995">Kinetochore</keyword>
<dbReference type="OrthoDB" id="3967at2759"/>